<reference evidence="1 2" key="1">
    <citation type="journal article" date="2011" name="PLoS Pathog.">
        <title>Dynamic evolution of pathogenicity revealed by sequencing and comparative genomics of 19 Pseudomonas syringae isolates.</title>
        <authorList>
            <person name="Baltrus D.A."/>
            <person name="Nishimura M.T."/>
            <person name="Romanchuk A."/>
            <person name="Chang J.H."/>
            <person name="Mukhtar M.S."/>
            <person name="Cherkis K."/>
            <person name="Roach J."/>
            <person name="Grant S.R."/>
            <person name="Jones C.D."/>
            <person name="Dangl J.L."/>
        </authorList>
    </citation>
    <scope>NUCLEOTIDE SEQUENCE [LARGE SCALE GENOMIC DNA]</scope>
    <source>
        <strain evidence="1 2">301020</strain>
    </source>
</reference>
<evidence type="ECO:0000313" key="2">
    <source>
        <dbReference type="Proteomes" id="UP000003465"/>
    </source>
</evidence>
<evidence type="ECO:0000313" key="1">
    <source>
        <dbReference type="EMBL" id="EGH23468.1"/>
    </source>
</evidence>
<accession>A0A656GCK8</accession>
<comment type="caution">
    <text evidence="1">The sequence shown here is derived from an EMBL/GenBank/DDBJ whole genome shotgun (WGS) entry which is preliminary data.</text>
</comment>
<dbReference type="EMBL" id="AEAG01000741">
    <property type="protein sequence ID" value="EGH23468.1"/>
    <property type="molecule type" value="Genomic_DNA"/>
</dbReference>
<dbReference type="AlphaFoldDB" id="A0A656GCK8"/>
<organism evidence="1 2">
    <name type="scientific">Pseudomonas amygdali pv. mori str. 301020</name>
    <dbReference type="NCBI Taxonomy" id="629261"/>
    <lineage>
        <taxon>Bacteria</taxon>
        <taxon>Pseudomonadati</taxon>
        <taxon>Pseudomonadota</taxon>
        <taxon>Gammaproteobacteria</taxon>
        <taxon>Pseudomonadales</taxon>
        <taxon>Pseudomonadaceae</taxon>
        <taxon>Pseudomonas</taxon>
        <taxon>Pseudomonas amygdali</taxon>
    </lineage>
</organism>
<proteinExistence type="predicted"/>
<sequence>MELECAAGIGLFAGRRWECLIMACTVTKRKQANGFMGADYQAVAVL</sequence>
<gene>
    <name evidence="1" type="ORF">PSYMO_19193</name>
</gene>
<name>A0A656GCK8_PSEA0</name>
<protein>
    <submittedName>
        <fullName evidence="1">Uncharacterized protein</fullName>
    </submittedName>
</protein>
<dbReference type="Proteomes" id="UP000003465">
    <property type="component" value="Unassembled WGS sequence"/>
</dbReference>